<dbReference type="EMBL" id="LAYC01000003">
    <property type="protein sequence ID" value="KYK56090.1"/>
    <property type="molecule type" value="Genomic_DNA"/>
</dbReference>
<dbReference type="GO" id="GO:0030162">
    <property type="term" value="P:regulation of proteolysis"/>
    <property type="evidence" value="ECO:0007669"/>
    <property type="project" value="TreeGrafter"/>
</dbReference>
<dbReference type="InParanoid" id="A0A151GG63"/>
<name>A0A151GG63_DRECN</name>
<dbReference type="GeneID" id="63720699"/>
<dbReference type="InterPro" id="IPR008914">
    <property type="entry name" value="PEBP"/>
</dbReference>
<dbReference type="InterPro" id="IPR035810">
    <property type="entry name" value="PEBP_euk"/>
</dbReference>
<dbReference type="AlphaFoldDB" id="A0A151GG63"/>
<dbReference type="GO" id="GO:0046578">
    <property type="term" value="P:regulation of Ras protein signal transduction"/>
    <property type="evidence" value="ECO:0007669"/>
    <property type="project" value="TreeGrafter"/>
</dbReference>
<comment type="caution">
    <text evidence="1">The sequence shown here is derived from an EMBL/GenBank/DDBJ whole genome shotgun (WGS) entry which is preliminary data.</text>
</comment>
<accession>A0A151GG63</accession>
<dbReference type="Gene3D" id="3.90.280.10">
    <property type="entry name" value="PEBP-like"/>
    <property type="match status" value="1"/>
</dbReference>
<dbReference type="GO" id="GO:0030414">
    <property type="term" value="F:peptidase inhibitor activity"/>
    <property type="evidence" value="ECO:0007669"/>
    <property type="project" value="TreeGrafter"/>
</dbReference>
<evidence type="ECO:0000313" key="2">
    <source>
        <dbReference type="Proteomes" id="UP000076580"/>
    </source>
</evidence>
<dbReference type="PANTHER" id="PTHR11362">
    <property type="entry name" value="PHOSPHATIDYLETHANOLAMINE-BINDING PROTEIN"/>
    <property type="match status" value="1"/>
</dbReference>
<reference evidence="1 2" key="1">
    <citation type="journal article" date="2016" name="Sci. Rep.">
        <title>Insights into Adaptations to a Near-Obligate Nematode Endoparasitic Lifestyle from the Finished Genome of Drechmeria coniospora.</title>
        <authorList>
            <person name="Zhang L."/>
            <person name="Zhou Z."/>
            <person name="Guo Q."/>
            <person name="Fokkens L."/>
            <person name="Miskei M."/>
            <person name="Pocsi I."/>
            <person name="Zhang W."/>
            <person name="Chen M."/>
            <person name="Wang L."/>
            <person name="Sun Y."/>
            <person name="Donzelli B.G."/>
            <person name="Gibson D.M."/>
            <person name="Nelson D.R."/>
            <person name="Luo J.G."/>
            <person name="Rep M."/>
            <person name="Liu H."/>
            <person name="Yang S."/>
            <person name="Wang J."/>
            <person name="Krasnoff S.B."/>
            <person name="Xu Y."/>
            <person name="Molnar I."/>
            <person name="Lin M."/>
        </authorList>
    </citation>
    <scope>NUCLEOTIDE SEQUENCE [LARGE SCALE GENOMIC DNA]</scope>
    <source>
        <strain evidence="1 2">ARSEF 6962</strain>
    </source>
</reference>
<dbReference type="GO" id="GO:0005543">
    <property type="term" value="F:phospholipid binding"/>
    <property type="evidence" value="ECO:0007669"/>
    <property type="project" value="TreeGrafter"/>
</dbReference>
<dbReference type="Pfam" id="PF01161">
    <property type="entry name" value="PBP"/>
    <property type="match status" value="1"/>
</dbReference>
<evidence type="ECO:0000313" key="1">
    <source>
        <dbReference type="EMBL" id="KYK56090.1"/>
    </source>
</evidence>
<dbReference type="CDD" id="cd00866">
    <property type="entry name" value="PEBP_euk"/>
    <property type="match status" value="1"/>
</dbReference>
<gene>
    <name evidence="1" type="ORF">DCS_08056</name>
</gene>
<organism evidence="1 2">
    <name type="scientific">Drechmeria coniospora</name>
    <name type="common">Nematophagous fungus</name>
    <name type="synonym">Meria coniospora</name>
    <dbReference type="NCBI Taxonomy" id="98403"/>
    <lineage>
        <taxon>Eukaryota</taxon>
        <taxon>Fungi</taxon>
        <taxon>Dikarya</taxon>
        <taxon>Ascomycota</taxon>
        <taxon>Pezizomycotina</taxon>
        <taxon>Sordariomycetes</taxon>
        <taxon>Hypocreomycetidae</taxon>
        <taxon>Hypocreales</taxon>
        <taxon>Ophiocordycipitaceae</taxon>
        <taxon>Drechmeria</taxon>
    </lineage>
</organism>
<dbReference type="RefSeq" id="XP_040655442.1">
    <property type="nucleotide sequence ID" value="XM_040805338.1"/>
</dbReference>
<proteinExistence type="predicted"/>
<protein>
    <submittedName>
        <fullName evidence="1">Phosphatidylethanolamine-binding protein</fullName>
    </submittedName>
</protein>
<dbReference type="STRING" id="98403.A0A151GG63"/>
<dbReference type="PANTHER" id="PTHR11362:SF85">
    <property type="entry name" value="INHIBITOR (TFS1), PUTATIVE (AFU_ORTHOLOGUE AFUA_4G08120)-RELATED"/>
    <property type="match status" value="1"/>
</dbReference>
<dbReference type="InterPro" id="IPR036610">
    <property type="entry name" value="PEBP-like_sf"/>
</dbReference>
<dbReference type="SUPFAM" id="SSF49777">
    <property type="entry name" value="PEBP-like"/>
    <property type="match status" value="1"/>
</dbReference>
<keyword evidence="2" id="KW-1185">Reference proteome</keyword>
<sequence>MAPVAAAAGHLAGVTASLEIGNLVPGSASSLVPPGFKPTTYLCVEYKGMAVELGNLFRARDCKLAPTIRFAPEACSQKGASAKTYYTLMLVDPESPTPGRFCRHWVLPGLQPIDDIDGTVTQTRPASTEYLGPRNESQPHRYLFLLFREPEDLSLGHDDASDTRQFDAAGFIAKHGLELIGVNWMLGLGDG</sequence>
<dbReference type="Proteomes" id="UP000076580">
    <property type="component" value="Chromosome 03"/>
</dbReference>
<dbReference type="FunCoup" id="A0A151GG63">
    <property type="interactions" value="1280"/>
</dbReference>